<comment type="caution">
    <text evidence="1">The sequence shown here is derived from an EMBL/GenBank/DDBJ whole genome shotgun (WGS) entry which is preliminary data.</text>
</comment>
<dbReference type="AlphaFoldDB" id="A0A0F8ZLK3"/>
<reference evidence="1" key="1">
    <citation type="journal article" date="2015" name="Nature">
        <title>Complex archaea that bridge the gap between prokaryotes and eukaryotes.</title>
        <authorList>
            <person name="Spang A."/>
            <person name="Saw J.H."/>
            <person name="Jorgensen S.L."/>
            <person name="Zaremba-Niedzwiedzka K."/>
            <person name="Martijn J."/>
            <person name="Lind A.E."/>
            <person name="van Eijk R."/>
            <person name="Schleper C."/>
            <person name="Guy L."/>
            <person name="Ettema T.J."/>
        </authorList>
    </citation>
    <scope>NUCLEOTIDE SEQUENCE</scope>
</reference>
<feature type="non-terminal residue" evidence="1">
    <location>
        <position position="32"/>
    </location>
</feature>
<sequence length="32" mass="3724">MAKARIEGDQTKWTEDDILYRVNNTWATLNIG</sequence>
<proteinExistence type="predicted"/>
<protein>
    <submittedName>
        <fullName evidence="1">Uncharacterized protein</fullName>
    </submittedName>
</protein>
<organism evidence="1">
    <name type="scientific">marine sediment metagenome</name>
    <dbReference type="NCBI Taxonomy" id="412755"/>
    <lineage>
        <taxon>unclassified sequences</taxon>
        <taxon>metagenomes</taxon>
        <taxon>ecological metagenomes</taxon>
    </lineage>
</organism>
<dbReference type="EMBL" id="LAZR01050656">
    <property type="protein sequence ID" value="KKK86875.1"/>
    <property type="molecule type" value="Genomic_DNA"/>
</dbReference>
<gene>
    <name evidence="1" type="ORF">LCGC14_2758860</name>
</gene>
<name>A0A0F8ZLK3_9ZZZZ</name>
<accession>A0A0F8ZLK3</accession>
<evidence type="ECO:0000313" key="1">
    <source>
        <dbReference type="EMBL" id="KKK86875.1"/>
    </source>
</evidence>